<dbReference type="Proteomes" id="UP000646579">
    <property type="component" value="Unassembled WGS sequence"/>
</dbReference>
<organism evidence="2 3">
    <name type="scientific">Devosia pacifica</name>
    <dbReference type="NCBI Taxonomy" id="1335967"/>
    <lineage>
        <taxon>Bacteria</taxon>
        <taxon>Pseudomonadati</taxon>
        <taxon>Pseudomonadota</taxon>
        <taxon>Alphaproteobacteria</taxon>
        <taxon>Hyphomicrobiales</taxon>
        <taxon>Devosiaceae</taxon>
        <taxon>Devosia</taxon>
    </lineage>
</organism>
<keyword evidence="3" id="KW-1185">Reference proteome</keyword>
<dbReference type="RefSeq" id="WP_210310554.1">
    <property type="nucleotide sequence ID" value="NZ_BMZE01000005.1"/>
</dbReference>
<dbReference type="InterPro" id="IPR004360">
    <property type="entry name" value="Glyas_Fos-R_dOase_dom"/>
</dbReference>
<dbReference type="Gene3D" id="3.10.180.10">
    <property type="entry name" value="2,3-Dihydroxybiphenyl 1,2-Dioxygenase, domain 1"/>
    <property type="match status" value="1"/>
</dbReference>
<evidence type="ECO:0000259" key="1">
    <source>
        <dbReference type="PROSITE" id="PS51819"/>
    </source>
</evidence>
<reference evidence="2" key="2">
    <citation type="submission" date="2020-09" db="EMBL/GenBank/DDBJ databases">
        <authorList>
            <person name="Sun Q."/>
            <person name="Kim S."/>
        </authorList>
    </citation>
    <scope>NUCLEOTIDE SEQUENCE</scope>
    <source>
        <strain evidence="2">KCTC 32437</strain>
    </source>
</reference>
<evidence type="ECO:0000313" key="3">
    <source>
        <dbReference type="Proteomes" id="UP000646579"/>
    </source>
</evidence>
<protein>
    <submittedName>
        <fullName evidence="2">Bleomycin resistance protein</fullName>
    </submittedName>
</protein>
<feature type="domain" description="VOC" evidence="1">
    <location>
        <begin position="4"/>
        <end position="110"/>
    </location>
</feature>
<gene>
    <name evidence="2" type="ORF">GCM10007989_36970</name>
</gene>
<dbReference type="EMBL" id="BMZE01000005">
    <property type="protein sequence ID" value="GHA37731.1"/>
    <property type="molecule type" value="Genomic_DNA"/>
</dbReference>
<proteinExistence type="predicted"/>
<dbReference type="InterPro" id="IPR029068">
    <property type="entry name" value="Glyas_Bleomycin-R_OHBP_Dase"/>
</dbReference>
<comment type="caution">
    <text evidence="2">The sequence shown here is derived from an EMBL/GenBank/DDBJ whole genome shotgun (WGS) entry which is preliminary data.</text>
</comment>
<dbReference type="Pfam" id="PF00903">
    <property type="entry name" value="Glyoxalase"/>
    <property type="match status" value="1"/>
</dbReference>
<sequence>MIFKLDYLELPSSNGDATSRFLAEAFGWERITYGPEYSGASGAGIDIGVDSSAERVPVPLPVIRTDDLDTAEARVRKAGGVVTRAQFDFPGGRRFHAREPGGTEFAVYVDREAD</sequence>
<evidence type="ECO:0000313" key="2">
    <source>
        <dbReference type="EMBL" id="GHA37731.1"/>
    </source>
</evidence>
<reference evidence="2" key="1">
    <citation type="journal article" date="2014" name="Int. J. Syst. Evol. Microbiol.">
        <title>Complete genome sequence of Corynebacterium casei LMG S-19264T (=DSM 44701T), isolated from a smear-ripened cheese.</title>
        <authorList>
            <consortium name="US DOE Joint Genome Institute (JGI-PGF)"/>
            <person name="Walter F."/>
            <person name="Albersmeier A."/>
            <person name="Kalinowski J."/>
            <person name="Ruckert C."/>
        </authorList>
    </citation>
    <scope>NUCLEOTIDE SEQUENCE</scope>
    <source>
        <strain evidence="2">KCTC 32437</strain>
    </source>
</reference>
<dbReference type="InterPro" id="IPR037523">
    <property type="entry name" value="VOC_core"/>
</dbReference>
<accession>A0A918SF47</accession>
<dbReference type="PROSITE" id="PS51819">
    <property type="entry name" value="VOC"/>
    <property type="match status" value="1"/>
</dbReference>
<dbReference type="AlphaFoldDB" id="A0A918SF47"/>
<dbReference type="SUPFAM" id="SSF54593">
    <property type="entry name" value="Glyoxalase/Bleomycin resistance protein/Dihydroxybiphenyl dioxygenase"/>
    <property type="match status" value="1"/>
</dbReference>
<name>A0A918SF47_9HYPH</name>